<dbReference type="EMBL" id="KZ305027">
    <property type="protein sequence ID" value="PIA52141.1"/>
    <property type="molecule type" value="Genomic_DNA"/>
</dbReference>
<evidence type="ECO:0000256" key="3">
    <source>
        <dbReference type="ARBA" id="ARBA00022692"/>
    </source>
</evidence>
<evidence type="ECO:0000256" key="6">
    <source>
        <dbReference type="RuleBase" id="RU000477"/>
    </source>
</evidence>
<dbReference type="STRING" id="218851.A0A2G5E8W0"/>
<evidence type="ECO:0000256" key="1">
    <source>
        <dbReference type="ARBA" id="ARBA00004141"/>
    </source>
</evidence>
<protein>
    <submittedName>
        <fullName evidence="8">Uncharacterized protein</fullName>
    </submittedName>
</protein>
<evidence type="ECO:0000256" key="7">
    <source>
        <dbReference type="SAM" id="Phobius"/>
    </source>
</evidence>
<dbReference type="Pfam" id="PF00230">
    <property type="entry name" value="MIP"/>
    <property type="match status" value="1"/>
</dbReference>
<comment type="subcellular location">
    <subcellularLocation>
        <location evidence="1">Membrane</location>
        <topology evidence="1">Multi-pass membrane protein</topology>
    </subcellularLocation>
</comment>
<gene>
    <name evidence="8" type="ORF">AQUCO_01000193v1</name>
</gene>
<feature type="transmembrane region" description="Helical" evidence="7">
    <location>
        <begin position="31"/>
        <end position="54"/>
    </location>
</feature>
<feature type="non-terminal residue" evidence="8">
    <location>
        <position position="210"/>
    </location>
</feature>
<evidence type="ECO:0000256" key="2">
    <source>
        <dbReference type="ARBA" id="ARBA00022448"/>
    </source>
</evidence>
<dbReference type="PRINTS" id="PR00783">
    <property type="entry name" value="MINTRINSICP"/>
</dbReference>
<dbReference type="Proteomes" id="UP000230069">
    <property type="component" value="Unassembled WGS sequence"/>
</dbReference>
<dbReference type="PANTHER" id="PTHR45724">
    <property type="entry name" value="AQUAPORIN NIP2-1"/>
    <property type="match status" value="1"/>
</dbReference>
<dbReference type="SUPFAM" id="SSF81338">
    <property type="entry name" value="Aquaporin-like"/>
    <property type="match status" value="1"/>
</dbReference>
<sequence>IIAEFVATYILIFTGCGSIIVDVLHQISIVGIAVVWGMVVLVLVYTVGHISGAHFNPAVTIALAVSRKFPWRQVPIYIVTQIVASILATITLHVLYNKQVDVLKIVNGFSEPVTVVEAVVWEFIITFILMFVIRGVATDHRAVNELSGVAVGGAVLLNVIVAGRVTGSSMNPARSIGPAVVSGNYKNLWVYLVAPTLGATAGALVYGLMQ</sequence>
<evidence type="ECO:0000256" key="4">
    <source>
        <dbReference type="ARBA" id="ARBA00022989"/>
    </source>
</evidence>
<dbReference type="OrthoDB" id="3222at2759"/>
<dbReference type="GO" id="GO:0016020">
    <property type="term" value="C:membrane"/>
    <property type="evidence" value="ECO:0007669"/>
    <property type="project" value="UniProtKB-SubCell"/>
</dbReference>
<keyword evidence="2 6" id="KW-0813">Transport</keyword>
<feature type="transmembrane region" description="Helical" evidence="7">
    <location>
        <begin position="188"/>
        <end position="209"/>
    </location>
</feature>
<proteinExistence type="inferred from homology"/>
<feature type="non-terminal residue" evidence="8">
    <location>
        <position position="1"/>
    </location>
</feature>
<keyword evidence="5 7" id="KW-0472">Membrane</keyword>
<dbReference type="PROSITE" id="PS00221">
    <property type="entry name" value="MIP"/>
    <property type="match status" value="1"/>
</dbReference>
<evidence type="ECO:0000313" key="8">
    <source>
        <dbReference type="EMBL" id="PIA52141.1"/>
    </source>
</evidence>
<dbReference type="PANTHER" id="PTHR45724:SF21">
    <property type="entry name" value="MAJOR INTRINSIC PROTEIN"/>
    <property type="match status" value="1"/>
</dbReference>
<feature type="transmembrane region" description="Helical" evidence="7">
    <location>
        <begin position="149"/>
        <end position="167"/>
    </location>
</feature>
<dbReference type="InterPro" id="IPR034294">
    <property type="entry name" value="Aquaporin_transptr"/>
</dbReference>
<dbReference type="NCBIfam" id="TIGR00861">
    <property type="entry name" value="MIP"/>
    <property type="match status" value="1"/>
</dbReference>
<feature type="transmembrane region" description="Helical" evidence="7">
    <location>
        <begin position="74"/>
        <end position="95"/>
    </location>
</feature>
<feature type="transmembrane region" description="Helical" evidence="7">
    <location>
        <begin position="115"/>
        <end position="137"/>
    </location>
</feature>
<dbReference type="AlphaFoldDB" id="A0A2G5E8W0"/>
<dbReference type="InParanoid" id="A0A2G5E8W0"/>
<evidence type="ECO:0000313" key="9">
    <source>
        <dbReference type="Proteomes" id="UP000230069"/>
    </source>
</evidence>
<dbReference type="InterPro" id="IPR022357">
    <property type="entry name" value="MIP_CS"/>
</dbReference>
<evidence type="ECO:0000256" key="5">
    <source>
        <dbReference type="ARBA" id="ARBA00023136"/>
    </source>
</evidence>
<organism evidence="8 9">
    <name type="scientific">Aquilegia coerulea</name>
    <name type="common">Rocky mountain columbine</name>
    <dbReference type="NCBI Taxonomy" id="218851"/>
    <lineage>
        <taxon>Eukaryota</taxon>
        <taxon>Viridiplantae</taxon>
        <taxon>Streptophyta</taxon>
        <taxon>Embryophyta</taxon>
        <taxon>Tracheophyta</taxon>
        <taxon>Spermatophyta</taxon>
        <taxon>Magnoliopsida</taxon>
        <taxon>Ranunculales</taxon>
        <taxon>Ranunculaceae</taxon>
        <taxon>Thalictroideae</taxon>
        <taxon>Aquilegia</taxon>
    </lineage>
</organism>
<keyword evidence="3 6" id="KW-0812">Transmembrane</keyword>
<dbReference type="Gene3D" id="1.20.1080.10">
    <property type="entry name" value="Glycerol uptake facilitator protein"/>
    <property type="match status" value="1"/>
</dbReference>
<accession>A0A2G5E8W0</accession>
<name>A0A2G5E8W0_AQUCA</name>
<keyword evidence="4 7" id="KW-1133">Transmembrane helix</keyword>
<reference evidence="8 9" key="1">
    <citation type="submission" date="2017-09" db="EMBL/GenBank/DDBJ databases">
        <title>WGS assembly of Aquilegia coerulea Goldsmith.</title>
        <authorList>
            <person name="Hodges S."/>
            <person name="Kramer E."/>
            <person name="Nordborg M."/>
            <person name="Tomkins J."/>
            <person name="Borevitz J."/>
            <person name="Derieg N."/>
            <person name="Yan J."/>
            <person name="Mihaltcheva S."/>
            <person name="Hayes R.D."/>
            <person name="Rokhsar D."/>
        </authorList>
    </citation>
    <scope>NUCLEOTIDE SEQUENCE [LARGE SCALE GENOMIC DNA]</scope>
    <source>
        <strain evidence="9">cv. Goldsmith</strain>
    </source>
</reference>
<comment type="similarity">
    <text evidence="6">Belongs to the MIP/aquaporin (TC 1.A.8) family.</text>
</comment>
<dbReference type="GO" id="GO:0015267">
    <property type="term" value="F:channel activity"/>
    <property type="evidence" value="ECO:0007669"/>
    <property type="project" value="InterPro"/>
</dbReference>
<feature type="transmembrane region" description="Helical" evidence="7">
    <location>
        <begin position="6"/>
        <end position="24"/>
    </location>
</feature>
<dbReference type="InterPro" id="IPR000425">
    <property type="entry name" value="MIP"/>
</dbReference>
<keyword evidence="9" id="KW-1185">Reference proteome</keyword>
<dbReference type="InterPro" id="IPR023271">
    <property type="entry name" value="Aquaporin-like"/>
</dbReference>